<name>A0A0N4WPP7_HAEPC</name>
<dbReference type="AlphaFoldDB" id="A0A0N4WPP7"/>
<accession>A0A0N4WPP7</accession>
<proteinExistence type="predicted"/>
<evidence type="ECO:0000313" key="2">
    <source>
        <dbReference type="WBParaSite" id="HPLM_0001336201-mRNA-1"/>
    </source>
</evidence>
<protein>
    <submittedName>
        <fullName evidence="2">BZIP domain-containing protein</fullName>
    </submittedName>
</protein>
<feature type="compositionally biased region" description="Basic residues" evidence="1">
    <location>
        <begin position="38"/>
        <end position="49"/>
    </location>
</feature>
<reference evidence="2" key="1">
    <citation type="submission" date="2017-02" db="UniProtKB">
        <authorList>
            <consortium name="WormBaseParasite"/>
        </authorList>
    </citation>
    <scope>IDENTIFICATION</scope>
</reference>
<evidence type="ECO:0000256" key="1">
    <source>
        <dbReference type="SAM" id="MobiDB-lite"/>
    </source>
</evidence>
<organism evidence="2">
    <name type="scientific">Haemonchus placei</name>
    <name type="common">Barber's pole worm</name>
    <dbReference type="NCBI Taxonomy" id="6290"/>
    <lineage>
        <taxon>Eukaryota</taxon>
        <taxon>Metazoa</taxon>
        <taxon>Ecdysozoa</taxon>
        <taxon>Nematoda</taxon>
        <taxon>Chromadorea</taxon>
        <taxon>Rhabditida</taxon>
        <taxon>Rhabditina</taxon>
        <taxon>Rhabditomorpha</taxon>
        <taxon>Strongyloidea</taxon>
        <taxon>Trichostrongylidae</taxon>
        <taxon>Haemonchus</taxon>
    </lineage>
</organism>
<dbReference type="WBParaSite" id="HPLM_0001336201-mRNA-1">
    <property type="protein sequence ID" value="HPLM_0001336201-mRNA-1"/>
    <property type="gene ID" value="HPLM_0001336201"/>
</dbReference>
<feature type="region of interest" description="Disordered" evidence="1">
    <location>
        <begin position="23"/>
        <end position="72"/>
    </location>
</feature>
<sequence length="99" mass="11438">LDSPSPPLLNLWTSVSIGFAYPPASDKNKASTSSCFRKLQRRQRRKYKREWREQHGQRDRRRPAGLYDGAEDEVDHHGFPRLGSGEARHFTYSVLAILL</sequence>